<dbReference type="GO" id="GO:0022857">
    <property type="term" value="F:transmembrane transporter activity"/>
    <property type="evidence" value="ECO:0007669"/>
    <property type="project" value="InterPro"/>
</dbReference>
<dbReference type="Proteomes" id="UP001345219">
    <property type="component" value="Chromosome 13"/>
</dbReference>
<dbReference type="InterPro" id="IPR000109">
    <property type="entry name" value="POT_fam"/>
</dbReference>
<keyword evidence="3 6" id="KW-0812">Transmembrane</keyword>
<evidence type="ECO:0000256" key="3">
    <source>
        <dbReference type="ARBA" id="ARBA00022692"/>
    </source>
</evidence>
<feature type="transmembrane region" description="Helical" evidence="6">
    <location>
        <begin position="51"/>
        <end position="68"/>
    </location>
</feature>
<evidence type="ECO:0000256" key="5">
    <source>
        <dbReference type="ARBA" id="ARBA00023136"/>
    </source>
</evidence>
<evidence type="ECO:0000256" key="2">
    <source>
        <dbReference type="ARBA" id="ARBA00005982"/>
    </source>
</evidence>
<keyword evidence="8" id="KW-1185">Reference proteome</keyword>
<name>A0AAN7LGR0_9MYRT</name>
<gene>
    <name evidence="7" type="ORF">SAY87_016292</name>
</gene>
<accession>A0AAN7LGR0</accession>
<feature type="transmembrane region" description="Helical" evidence="6">
    <location>
        <begin position="20"/>
        <end position="45"/>
    </location>
</feature>
<dbReference type="Pfam" id="PF00854">
    <property type="entry name" value="PTR2"/>
    <property type="match status" value="1"/>
</dbReference>
<dbReference type="EMBL" id="JAXIOK010000001">
    <property type="protein sequence ID" value="KAK4780186.1"/>
    <property type="molecule type" value="Genomic_DNA"/>
</dbReference>
<keyword evidence="5 6" id="KW-0472">Membrane</keyword>
<proteinExistence type="inferred from homology"/>
<dbReference type="Gene3D" id="1.20.1250.20">
    <property type="entry name" value="MFS general substrate transporter like domains"/>
    <property type="match status" value="1"/>
</dbReference>
<feature type="transmembrane region" description="Helical" evidence="6">
    <location>
        <begin position="164"/>
        <end position="184"/>
    </location>
</feature>
<dbReference type="SUPFAM" id="SSF103473">
    <property type="entry name" value="MFS general substrate transporter"/>
    <property type="match status" value="1"/>
</dbReference>
<keyword evidence="4 6" id="KW-1133">Transmembrane helix</keyword>
<evidence type="ECO:0000313" key="8">
    <source>
        <dbReference type="Proteomes" id="UP001345219"/>
    </source>
</evidence>
<comment type="similarity">
    <text evidence="2">Belongs to the major facilitator superfamily. Proton-dependent oligopeptide transporter (POT/PTR) (TC 2.A.17) family.</text>
</comment>
<evidence type="ECO:0000256" key="4">
    <source>
        <dbReference type="ARBA" id="ARBA00022989"/>
    </source>
</evidence>
<dbReference type="PANTHER" id="PTHR11654">
    <property type="entry name" value="OLIGOPEPTIDE TRANSPORTER-RELATED"/>
    <property type="match status" value="1"/>
</dbReference>
<evidence type="ECO:0000256" key="6">
    <source>
        <dbReference type="SAM" id="Phobius"/>
    </source>
</evidence>
<comment type="caution">
    <text evidence="7">The sequence shown here is derived from an EMBL/GenBank/DDBJ whole genome shotgun (WGS) entry which is preliminary data.</text>
</comment>
<protein>
    <submittedName>
        <fullName evidence="7">Uncharacterized protein</fullName>
    </submittedName>
</protein>
<sequence length="442" mass="48163">MDYLSLHHRKHRCCSDRNVVNGCICLLPILAAIIPDSSLGCFLVASLSSSISFLGIVLLSLTALLPSLRPHPCNNIINGGSNPLAVGSSCRPSKLHLSILYTAITLESLGMAGFRFTIATVGGDQFRSSPSSQSTFFNWFYFAQYSALVVSSTVVVYVQDSVSWGLGFGLCAAANLVGTAILVMGSRYYYHHKPEGSPFTRLARVVVAAIRKRKFKLHASISSEYYYHANGDNEFLNKAALKTEADSYDGSGVLKPWRLCTVQQVEELKRLIRMIPLCSTGIFLSTPIAVQNSTVVLQALKMDRSWGPHFKVPPGTVLVLVMLSSSISLALMDKCLAPLSLRFSLMSSTGSNPSPLLAHLQRIRIGHVLNTLSMVISALVESKRLGEASPLSVAWLFPQLILVGIGEAFQLPAQVTLPGIPRVAQRQCDRNDLHDHRGRVLP</sequence>
<evidence type="ECO:0000256" key="1">
    <source>
        <dbReference type="ARBA" id="ARBA00004141"/>
    </source>
</evidence>
<evidence type="ECO:0000313" key="7">
    <source>
        <dbReference type="EMBL" id="KAK4780186.1"/>
    </source>
</evidence>
<dbReference type="GO" id="GO:0016020">
    <property type="term" value="C:membrane"/>
    <property type="evidence" value="ECO:0007669"/>
    <property type="project" value="UniProtKB-SubCell"/>
</dbReference>
<reference evidence="7 8" key="1">
    <citation type="journal article" date="2023" name="Hortic Res">
        <title>Pangenome of water caltrop reveals structural variations and asymmetric subgenome divergence after allopolyploidization.</title>
        <authorList>
            <person name="Zhang X."/>
            <person name="Chen Y."/>
            <person name="Wang L."/>
            <person name="Yuan Y."/>
            <person name="Fang M."/>
            <person name="Shi L."/>
            <person name="Lu R."/>
            <person name="Comes H.P."/>
            <person name="Ma Y."/>
            <person name="Chen Y."/>
            <person name="Huang G."/>
            <person name="Zhou Y."/>
            <person name="Zheng Z."/>
            <person name="Qiu Y."/>
        </authorList>
    </citation>
    <scope>NUCLEOTIDE SEQUENCE [LARGE SCALE GENOMIC DNA]</scope>
    <source>
        <tissue evidence="7">Roots</tissue>
    </source>
</reference>
<organism evidence="7 8">
    <name type="scientific">Trapa incisa</name>
    <dbReference type="NCBI Taxonomy" id="236973"/>
    <lineage>
        <taxon>Eukaryota</taxon>
        <taxon>Viridiplantae</taxon>
        <taxon>Streptophyta</taxon>
        <taxon>Embryophyta</taxon>
        <taxon>Tracheophyta</taxon>
        <taxon>Spermatophyta</taxon>
        <taxon>Magnoliopsida</taxon>
        <taxon>eudicotyledons</taxon>
        <taxon>Gunneridae</taxon>
        <taxon>Pentapetalae</taxon>
        <taxon>rosids</taxon>
        <taxon>malvids</taxon>
        <taxon>Myrtales</taxon>
        <taxon>Lythraceae</taxon>
        <taxon>Trapa</taxon>
    </lineage>
</organism>
<dbReference type="AlphaFoldDB" id="A0AAN7LGR0"/>
<feature type="transmembrane region" description="Helical" evidence="6">
    <location>
        <begin position="136"/>
        <end position="158"/>
    </location>
</feature>
<comment type="subcellular location">
    <subcellularLocation>
        <location evidence="1">Membrane</location>
        <topology evidence="1">Multi-pass membrane protein</topology>
    </subcellularLocation>
</comment>
<dbReference type="InterPro" id="IPR036259">
    <property type="entry name" value="MFS_trans_sf"/>
</dbReference>